<evidence type="ECO:0000259" key="1">
    <source>
        <dbReference type="PROSITE" id="PS51148"/>
    </source>
</evidence>
<sequence length="106" mass="12419">ALVSGYIYLLPMIGYDTKASEEQGRPCRTEEYDLDKYLVSYHTIAKREKPEDEIWKHEEVCLLVVDFERDPPKILDTTEDFLEGGRISQESSEIIRIEDLSIKNFF</sequence>
<comment type="caution">
    <text evidence="2">The sequence shown here is derived from an EMBL/GenBank/DDBJ whole genome shotgun (WGS) entry which is preliminary data.</text>
</comment>
<gene>
    <name evidence="2" type="ORF">S06H3_65017</name>
</gene>
<reference evidence="2" key="1">
    <citation type="journal article" date="2014" name="Front. Microbiol.">
        <title>High frequency of phylogenetically diverse reductive dehalogenase-homologous genes in deep subseafloor sedimentary metagenomes.</title>
        <authorList>
            <person name="Kawai M."/>
            <person name="Futagami T."/>
            <person name="Toyoda A."/>
            <person name="Takaki Y."/>
            <person name="Nishi S."/>
            <person name="Hori S."/>
            <person name="Arai W."/>
            <person name="Tsubouchi T."/>
            <person name="Morono Y."/>
            <person name="Uchiyama I."/>
            <person name="Ito T."/>
            <person name="Fujiyama A."/>
            <person name="Inagaki F."/>
            <person name="Takami H."/>
        </authorList>
    </citation>
    <scope>NUCLEOTIDE SEQUENCE</scope>
    <source>
        <strain evidence="2">Expedition CK06-06</strain>
    </source>
</reference>
<proteinExistence type="predicted"/>
<dbReference type="GO" id="GO:0003723">
    <property type="term" value="F:RNA binding"/>
    <property type="evidence" value="ECO:0007669"/>
    <property type="project" value="InterPro"/>
</dbReference>
<dbReference type="EMBL" id="BARV01043616">
    <property type="protein sequence ID" value="GAI64791.1"/>
    <property type="molecule type" value="Genomic_DNA"/>
</dbReference>
<organism evidence="2">
    <name type="scientific">marine sediment metagenome</name>
    <dbReference type="NCBI Taxonomy" id="412755"/>
    <lineage>
        <taxon>unclassified sequences</taxon>
        <taxon>metagenomes</taxon>
        <taxon>ecological metagenomes</taxon>
    </lineage>
</organism>
<feature type="domain" description="AXH" evidence="1">
    <location>
        <begin position="69"/>
        <end position="106"/>
    </location>
</feature>
<dbReference type="PROSITE" id="PS51148">
    <property type="entry name" value="AXH"/>
    <property type="match status" value="1"/>
</dbReference>
<accession>X1RCP9</accession>
<name>X1RCP9_9ZZZZ</name>
<feature type="non-terminal residue" evidence="2">
    <location>
        <position position="1"/>
    </location>
</feature>
<dbReference type="InterPro" id="IPR003652">
    <property type="entry name" value="Ataxin_AXH_dom"/>
</dbReference>
<evidence type="ECO:0000313" key="2">
    <source>
        <dbReference type="EMBL" id="GAI64791.1"/>
    </source>
</evidence>
<dbReference type="AlphaFoldDB" id="X1RCP9"/>
<protein>
    <recommendedName>
        <fullName evidence="1">AXH domain-containing protein</fullName>
    </recommendedName>
</protein>
<feature type="non-terminal residue" evidence="2">
    <location>
        <position position="106"/>
    </location>
</feature>